<dbReference type="Proteomes" id="UP000676409">
    <property type="component" value="Chromosome"/>
</dbReference>
<comment type="pathway">
    <text evidence="1">Lipid metabolism.</text>
</comment>
<dbReference type="Pfam" id="PF01553">
    <property type="entry name" value="Acyltransferase"/>
    <property type="match status" value="1"/>
</dbReference>
<dbReference type="SMART" id="SM00563">
    <property type="entry name" value="PlsC"/>
    <property type="match status" value="1"/>
</dbReference>
<evidence type="ECO:0000256" key="1">
    <source>
        <dbReference type="ARBA" id="ARBA00005189"/>
    </source>
</evidence>
<evidence type="ECO:0000313" key="5">
    <source>
        <dbReference type="EMBL" id="QUD86908.1"/>
    </source>
</evidence>
<gene>
    <name evidence="5" type="ORF">KCG34_17780</name>
</gene>
<keyword evidence="2" id="KW-0808">Transferase</keyword>
<sequence length="268" mass="29588">MRSLLFNIAFGVISVFYTLTAAFAALTPGRGLVRRVISLYVKRMVWAMRFYAGIEIEVRGRENLPQGAFILAPKHASYGDGFSIYAQFDDLAFVTGDHLERFPLMKGVLQKIGAIVVDNCGGPEARAALSRKAADAHKEGRKILIYPEGHLAPVGVRFRYRTGVYYMARDFDMPVVPVASSLGLFWTQENWTKHPGKAVLEFLEPLPMGLEKEEFMARLEAAVEDRTAELVAEATGRPVTPSVLGLPDVERKRAEAEAAKAASLSRAN</sequence>
<dbReference type="EMBL" id="CP073078">
    <property type="protein sequence ID" value="QUD86908.1"/>
    <property type="molecule type" value="Genomic_DNA"/>
</dbReference>
<name>A0A975FWR7_9CAUL</name>
<keyword evidence="6" id="KW-1185">Reference proteome</keyword>
<dbReference type="CDD" id="cd07989">
    <property type="entry name" value="LPLAT_AGPAT-like"/>
    <property type="match status" value="1"/>
</dbReference>
<evidence type="ECO:0000256" key="3">
    <source>
        <dbReference type="ARBA" id="ARBA00023315"/>
    </source>
</evidence>
<dbReference type="SUPFAM" id="SSF69593">
    <property type="entry name" value="Glycerol-3-phosphate (1)-acyltransferase"/>
    <property type="match status" value="1"/>
</dbReference>
<accession>A0A975FWR7</accession>
<dbReference type="KEGG" id="caul:KCG34_17780"/>
<evidence type="ECO:0000259" key="4">
    <source>
        <dbReference type="SMART" id="SM00563"/>
    </source>
</evidence>
<evidence type="ECO:0000313" key="6">
    <source>
        <dbReference type="Proteomes" id="UP000676409"/>
    </source>
</evidence>
<proteinExistence type="predicted"/>
<dbReference type="GO" id="GO:0003841">
    <property type="term" value="F:1-acylglycerol-3-phosphate O-acyltransferase activity"/>
    <property type="evidence" value="ECO:0007669"/>
    <property type="project" value="TreeGrafter"/>
</dbReference>
<feature type="domain" description="Phospholipid/glycerol acyltransferase" evidence="4">
    <location>
        <begin position="69"/>
        <end position="183"/>
    </location>
</feature>
<dbReference type="GO" id="GO:0006654">
    <property type="term" value="P:phosphatidic acid biosynthetic process"/>
    <property type="evidence" value="ECO:0007669"/>
    <property type="project" value="TreeGrafter"/>
</dbReference>
<dbReference type="RefSeq" id="WP_211936960.1">
    <property type="nucleotide sequence ID" value="NZ_CP073078.1"/>
</dbReference>
<dbReference type="PANTHER" id="PTHR10434">
    <property type="entry name" value="1-ACYL-SN-GLYCEROL-3-PHOSPHATE ACYLTRANSFERASE"/>
    <property type="match status" value="1"/>
</dbReference>
<dbReference type="PANTHER" id="PTHR10434:SF40">
    <property type="entry name" value="1-ACYL-SN-GLYCEROL-3-PHOSPHATE ACYLTRANSFERASE"/>
    <property type="match status" value="1"/>
</dbReference>
<keyword evidence="3 5" id="KW-0012">Acyltransferase</keyword>
<dbReference type="InterPro" id="IPR002123">
    <property type="entry name" value="Plipid/glycerol_acylTrfase"/>
</dbReference>
<organism evidence="5 6">
    <name type="scientific">Phenylobacterium montanum</name>
    <dbReference type="NCBI Taxonomy" id="2823693"/>
    <lineage>
        <taxon>Bacteria</taxon>
        <taxon>Pseudomonadati</taxon>
        <taxon>Pseudomonadota</taxon>
        <taxon>Alphaproteobacteria</taxon>
        <taxon>Caulobacterales</taxon>
        <taxon>Caulobacteraceae</taxon>
        <taxon>Phenylobacterium</taxon>
    </lineage>
</organism>
<evidence type="ECO:0000256" key="2">
    <source>
        <dbReference type="ARBA" id="ARBA00022679"/>
    </source>
</evidence>
<dbReference type="AlphaFoldDB" id="A0A975FWR7"/>
<protein>
    <submittedName>
        <fullName evidence="5">1-acyl-sn-glycerol-3-phosphate acyltransferase</fullName>
    </submittedName>
</protein>
<reference evidence="5" key="1">
    <citation type="submission" date="2021-04" db="EMBL/GenBank/DDBJ databases">
        <title>The complete genome sequence of Caulobacter sp. S6.</title>
        <authorList>
            <person name="Tang Y."/>
            <person name="Ouyang W."/>
            <person name="Liu Q."/>
            <person name="Huang B."/>
            <person name="Guo Z."/>
            <person name="Lei P."/>
        </authorList>
    </citation>
    <scope>NUCLEOTIDE SEQUENCE</scope>
    <source>
        <strain evidence="5">S6</strain>
    </source>
</reference>